<comment type="caution">
    <text evidence="8">The sequence shown here is derived from an EMBL/GenBank/DDBJ whole genome shotgun (WGS) entry which is preliminary data.</text>
</comment>
<feature type="domain" description="EamA" evidence="7">
    <location>
        <begin position="9"/>
        <end position="142"/>
    </location>
</feature>
<accession>A0A9D2HDB8</accession>
<comment type="subcellular location">
    <subcellularLocation>
        <location evidence="1">Cell membrane</location>
        <topology evidence="1">Multi-pass membrane protein</topology>
    </subcellularLocation>
</comment>
<dbReference type="InterPro" id="IPR000620">
    <property type="entry name" value="EamA_dom"/>
</dbReference>
<evidence type="ECO:0000256" key="3">
    <source>
        <dbReference type="ARBA" id="ARBA00022692"/>
    </source>
</evidence>
<dbReference type="Proteomes" id="UP000824225">
    <property type="component" value="Unassembled WGS sequence"/>
</dbReference>
<dbReference type="InterPro" id="IPR037185">
    <property type="entry name" value="EmrE-like"/>
</dbReference>
<dbReference type="EMBL" id="DXAN01000013">
    <property type="protein sequence ID" value="HJA08424.1"/>
    <property type="molecule type" value="Genomic_DNA"/>
</dbReference>
<dbReference type="SUPFAM" id="SSF103481">
    <property type="entry name" value="Multidrug resistance efflux transporter EmrE"/>
    <property type="match status" value="2"/>
</dbReference>
<feature type="transmembrane region" description="Helical" evidence="6">
    <location>
        <begin position="155"/>
        <end position="176"/>
    </location>
</feature>
<feature type="transmembrane region" description="Helical" evidence="6">
    <location>
        <begin position="70"/>
        <end position="92"/>
    </location>
</feature>
<proteinExistence type="predicted"/>
<feature type="transmembrane region" description="Helical" evidence="6">
    <location>
        <begin position="12"/>
        <end position="32"/>
    </location>
</feature>
<dbReference type="AlphaFoldDB" id="A0A9D2HDB8"/>
<feature type="transmembrane region" description="Helical" evidence="6">
    <location>
        <begin position="98"/>
        <end position="118"/>
    </location>
</feature>
<evidence type="ECO:0000256" key="1">
    <source>
        <dbReference type="ARBA" id="ARBA00004651"/>
    </source>
</evidence>
<feature type="transmembrane region" description="Helical" evidence="6">
    <location>
        <begin position="221"/>
        <end position="241"/>
    </location>
</feature>
<keyword evidence="5 6" id="KW-0472">Membrane</keyword>
<evidence type="ECO:0000256" key="4">
    <source>
        <dbReference type="ARBA" id="ARBA00022989"/>
    </source>
</evidence>
<reference evidence="8" key="1">
    <citation type="journal article" date="2021" name="PeerJ">
        <title>Extensive microbial diversity within the chicken gut microbiome revealed by metagenomics and culture.</title>
        <authorList>
            <person name="Gilroy R."/>
            <person name="Ravi A."/>
            <person name="Getino M."/>
            <person name="Pursley I."/>
            <person name="Horton D.L."/>
            <person name="Alikhan N.F."/>
            <person name="Baker D."/>
            <person name="Gharbi K."/>
            <person name="Hall N."/>
            <person name="Watson M."/>
            <person name="Adriaenssens E.M."/>
            <person name="Foster-Nyarko E."/>
            <person name="Jarju S."/>
            <person name="Secka A."/>
            <person name="Antonio M."/>
            <person name="Oren A."/>
            <person name="Chaudhuri R.R."/>
            <person name="La Ragione R."/>
            <person name="Hildebrand F."/>
            <person name="Pallen M.J."/>
        </authorList>
    </citation>
    <scope>NUCLEOTIDE SEQUENCE</scope>
    <source>
        <strain evidence="8">CHK186-16707</strain>
    </source>
</reference>
<feature type="transmembrane region" description="Helical" evidence="6">
    <location>
        <begin position="278"/>
        <end position="296"/>
    </location>
</feature>
<feature type="transmembrane region" description="Helical" evidence="6">
    <location>
        <begin position="188"/>
        <end position="209"/>
    </location>
</feature>
<feature type="transmembrane region" description="Helical" evidence="6">
    <location>
        <begin position="38"/>
        <end position="58"/>
    </location>
</feature>
<evidence type="ECO:0000259" key="7">
    <source>
        <dbReference type="Pfam" id="PF00892"/>
    </source>
</evidence>
<dbReference type="PANTHER" id="PTHR42920">
    <property type="entry name" value="OS03G0707200 PROTEIN-RELATED"/>
    <property type="match status" value="1"/>
</dbReference>
<keyword evidence="3 6" id="KW-0812">Transmembrane</keyword>
<reference evidence="8" key="2">
    <citation type="submission" date="2021-04" db="EMBL/GenBank/DDBJ databases">
        <authorList>
            <person name="Gilroy R."/>
        </authorList>
    </citation>
    <scope>NUCLEOTIDE SEQUENCE</scope>
    <source>
        <strain evidence="8">CHK186-16707</strain>
    </source>
</reference>
<evidence type="ECO:0000313" key="8">
    <source>
        <dbReference type="EMBL" id="HJA08424.1"/>
    </source>
</evidence>
<evidence type="ECO:0000256" key="2">
    <source>
        <dbReference type="ARBA" id="ARBA00022475"/>
    </source>
</evidence>
<dbReference type="PANTHER" id="PTHR42920:SF11">
    <property type="entry name" value="INNER MEMBRANE PROTEIN YTFF"/>
    <property type="match status" value="1"/>
</dbReference>
<evidence type="ECO:0000256" key="6">
    <source>
        <dbReference type="SAM" id="Phobius"/>
    </source>
</evidence>
<feature type="transmembrane region" description="Helical" evidence="6">
    <location>
        <begin position="248"/>
        <end position="272"/>
    </location>
</feature>
<dbReference type="GO" id="GO:0005886">
    <property type="term" value="C:plasma membrane"/>
    <property type="evidence" value="ECO:0007669"/>
    <property type="project" value="UniProtKB-SubCell"/>
</dbReference>
<keyword evidence="2" id="KW-1003">Cell membrane</keyword>
<feature type="transmembrane region" description="Helical" evidence="6">
    <location>
        <begin position="125"/>
        <end position="143"/>
    </location>
</feature>
<evidence type="ECO:0000256" key="5">
    <source>
        <dbReference type="ARBA" id="ARBA00023136"/>
    </source>
</evidence>
<evidence type="ECO:0000313" key="9">
    <source>
        <dbReference type="Proteomes" id="UP000824225"/>
    </source>
</evidence>
<gene>
    <name evidence="8" type="ORF">H9962_04440</name>
</gene>
<keyword evidence="4 6" id="KW-1133">Transmembrane helix</keyword>
<organism evidence="8 9">
    <name type="scientific">Candidatus Mailhella merdigallinarum</name>
    <dbReference type="NCBI Taxonomy" id="2838658"/>
    <lineage>
        <taxon>Bacteria</taxon>
        <taxon>Pseudomonadati</taxon>
        <taxon>Thermodesulfobacteriota</taxon>
        <taxon>Desulfovibrionia</taxon>
        <taxon>Desulfovibrionales</taxon>
        <taxon>Desulfovibrionaceae</taxon>
        <taxon>Mailhella</taxon>
    </lineage>
</organism>
<name>A0A9D2HDB8_9BACT</name>
<feature type="domain" description="EamA" evidence="7">
    <location>
        <begin position="157"/>
        <end position="293"/>
    </location>
</feature>
<sequence length="315" mass="34307">MVFDNPRNKGILFVILNTILWSGNYVVGRIIIGEIPPITFNSLRWLVTLVILCCFALPTLKREWRQVKKFLPVIAVCGVISVSLYNPLAYIGAQTTSAANLALISVTTPIFIVLFSYFKGDKPTRNQALGCVLAFAGSVYLVIGGDPANLLSLRFATGDILMLIAAIIFAVYSMLLSKVPDGISQTSILLVMTFIGLVLTIPFVMWEWAQPGVEPIKLNRLFFITVIYTGVGNSLLAWWLWNLALVNAGPVLTGVIHYTLPIMSGIFGYLILGEQMTAVHYVSGAAIIGGVMWCLVPDRRRAAAATPVGAEQAGR</sequence>
<dbReference type="InterPro" id="IPR051258">
    <property type="entry name" value="Diverse_Substrate_Transporter"/>
</dbReference>
<dbReference type="Pfam" id="PF00892">
    <property type="entry name" value="EamA"/>
    <property type="match status" value="2"/>
</dbReference>
<protein>
    <submittedName>
        <fullName evidence="8">DMT family transporter</fullName>
    </submittedName>
</protein>